<keyword evidence="1" id="KW-0614">Plasmid</keyword>
<organism evidence="1 2">
    <name type="scientific">Fluviispira sanaruensis</name>
    <dbReference type="NCBI Taxonomy" id="2493639"/>
    <lineage>
        <taxon>Bacteria</taxon>
        <taxon>Pseudomonadati</taxon>
        <taxon>Bdellovibrionota</taxon>
        <taxon>Oligoflexia</taxon>
        <taxon>Silvanigrellales</taxon>
        <taxon>Silvanigrellaceae</taxon>
        <taxon>Fluviispira</taxon>
    </lineage>
</organism>
<keyword evidence="2" id="KW-1185">Reference proteome</keyword>
<dbReference type="EMBL" id="AP019370">
    <property type="protein sequence ID" value="BBH54733.1"/>
    <property type="molecule type" value="Genomic_DNA"/>
</dbReference>
<reference evidence="1 2" key="1">
    <citation type="submission" date="2018-12" db="EMBL/GenBank/DDBJ databases">
        <title>Rubrispira sanarue gen. nov., sp., nov., a member of the order Silvanigrellales, isolated from a brackish lake in Hamamatsu Japan.</title>
        <authorList>
            <person name="Maejima Y."/>
            <person name="Iino T."/>
            <person name="Muraguchi Y."/>
            <person name="Fukuda K."/>
            <person name="Nojiri H."/>
            <person name="Ohkuma M."/>
            <person name="Moriuchi R."/>
            <person name="Dohra H."/>
            <person name="Kimbara K."/>
            <person name="Shintani M."/>
        </authorList>
    </citation>
    <scope>NUCLEOTIDE SEQUENCE [LARGE SCALE GENOMIC DNA]</scope>
    <source>
        <strain evidence="1 2">RF1110005</strain>
        <plasmid evidence="1 2">68K</plasmid>
    </source>
</reference>
<sequence length="74" mass="8751">MIDDYFMNYSILDDELESDDDNESLGVRTEKLIRDIDSDIENLTENEFMDIYGVSTEIAKYQGMTKEEYEELYS</sequence>
<accession>A0A4P2VMT8</accession>
<protein>
    <submittedName>
        <fullName evidence="1">Uncharacterized protein</fullName>
    </submittedName>
</protein>
<dbReference type="AlphaFoldDB" id="A0A4P2VMT8"/>
<name>A0A4P2VMT8_FLUSA</name>
<evidence type="ECO:0000313" key="1">
    <source>
        <dbReference type="EMBL" id="BBH54733.1"/>
    </source>
</evidence>
<proteinExistence type="predicted"/>
<dbReference type="KEGG" id="sbf:JCM31447_32070"/>
<dbReference type="Proteomes" id="UP000291236">
    <property type="component" value="Plasmid 68K"/>
</dbReference>
<geneLocation type="plasmid" evidence="1 2">
    <name>68K</name>
</geneLocation>
<evidence type="ECO:0000313" key="2">
    <source>
        <dbReference type="Proteomes" id="UP000291236"/>
    </source>
</evidence>
<gene>
    <name evidence="1" type="ORF">JCM31447_32070</name>
</gene>